<dbReference type="Proteomes" id="UP001600888">
    <property type="component" value="Unassembled WGS sequence"/>
</dbReference>
<keyword evidence="1" id="KW-0732">Signal</keyword>
<organism evidence="2 3">
    <name type="scientific">Diaporthe vaccinii</name>
    <dbReference type="NCBI Taxonomy" id="105482"/>
    <lineage>
        <taxon>Eukaryota</taxon>
        <taxon>Fungi</taxon>
        <taxon>Dikarya</taxon>
        <taxon>Ascomycota</taxon>
        <taxon>Pezizomycotina</taxon>
        <taxon>Sordariomycetes</taxon>
        <taxon>Sordariomycetidae</taxon>
        <taxon>Diaporthales</taxon>
        <taxon>Diaporthaceae</taxon>
        <taxon>Diaporthe</taxon>
        <taxon>Diaporthe eres species complex</taxon>
    </lineage>
</organism>
<feature type="chain" id="PRO_5045754936" evidence="1">
    <location>
        <begin position="22"/>
        <end position="465"/>
    </location>
</feature>
<evidence type="ECO:0000313" key="2">
    <source>
        <dbReference type="EMBL" id="KAL2291338.1"/>
    </source>
</evidence>
<sequence length="465" mass="48065">MSFRFFQPLPVGLLAIRAALASVTLGDPSDVIPASDWAEDNAIVPDYNVPFLEYQPSDIVAVNTFEENSTSIDHETYSADANDTSVILVAGGADLDLSYVDVVKYGYASDLLSASFWGFNAAINVANASTASLDHVNVTVHNGAANVYAYGTDTVVNVTNSWLYSSGPVSHGLYASGNATIYGSNIAHFSGGYRSSAFSGDSPKGIIYVSDSVAHTAGIGSATFYALGEIFADNVLSISEKGPVVFMDGAQNVSIAHSDCTAGLLGGLVIFSSQVRLSGASIDISDSRIATTGSGVPGLWFGNTIAGVRLSGVQVDLSGGAPLVVANYSQITQDFDYYASYADNSALAPAEVSVAVAESALAGDLVAYNGSYISWNLTAHSSWEGAAYSGYGESFVDVALDATSNWTLTADSYVQNLTDADGTLANIESGGFNVYYNASALLNGWLANGTLTLSGGGSVTPGTQA</sequence>
<reference evidence="2 3" key="1">
    <citation type="submission" date="2024-03" db="EMBL/GenBank/DDBJ databases">
        <title>A high-quality draft genome sequence of Diaporthe vaccinii, a causative agent of upright dieback and viscid rot disease in cranberry plants.</title>
        <authorList>
            <person name="Sarrasin M."/>
            <person name="Lang B.F."/>
            <person name="Burger G."/>
        </authorList>
    </citation>
    <scope>NUCLEOTIDE SEQUENCE [LARGE SCALE GENOMIC DNA]</scope>
    <source>
        <strain evidence="2 3">IS7</strain>
    </source>
</reference>
<comment type="caution">
    <text evidence="2">The sequence shown here is derived from an EMBL/GenBank/DDBJ whole genome shotgun (WGS) entry which is preliminary data.</text>
</comment>
<evidence type="ECO:0000256" key="1">
    <source>
        <dbReference type="SAM" id="SignalP"/>
    </source>
</evidence>
<dbReference type="Gene3D" id="2.160.20.20">
    <property type="match status" value="1"/>
</dbReference>
<dbReference type="InterPro" id="IPR012332">
    <property type="entry name" value="Autotransporter_pectin_lyase_C"/>
</dbReference>
<evidence type="ECO:0000313" key="3">
    <source>
        <dbReference type="Proteomes" id="UP001600888"/>
    </source>
</evidence>
<accession>A0ABR4F9G4</accession>
<gene>
    <name evidence="2" type="ORF">FJTKL_13948</name>
</gene>
<dbReference type="EMBL" id="JBAWTH010000007">
    <property type="protein sequence ID" value="KAL2291338.1"/>
    <property type="molecule type" value="Genomic_DNA"/>
</dbReference>
<feature type="signal peptide" evidence="1">
    <location>
        <begin position="1"/>
        <end position="21"/>
    </location>
</feature>
<proteinExistence type="predicted"/>
<keyword evidence="3" id="KW-1185">Reference proteome</keyword>
<protein>
    <submittedName>
        <fullName evidence="2">Uncharacterized protein</fullName>
    </submittedName>
</protein>
<name>A0ABR4F9G4_9PEZI</name>